<comment type="subunit">
    <text evidence="3 10">Homodimer.</text>
</comment>
<dbReference type="PRINTS" id="PR00740">
    <property type="entry name" value="GLHYDRLASE27"/>
</dbReference>
<evidence type="ECO:0000256" key="11">
    <source>
        <dbReference type="SAM" id="SignalP"/>
    </source>
</evidence>
<name>A0A7E5WSY3_TRINI</name>
<dbReference type="GO" id="GO:0009311">
    <property type="term" value="P:oligosaccharide metabolic process"/>
    <property type="evidence" value="ECO:0007669"/>
    <property type="project" value="TreeGrafter"/>
</dbReference>
<proteinExistence type="inferred from homology"/>
<keyword evidence="13" id="KW-1185">Reference proteome</keyword>
<dbReference type="GeneID" id="113505084"/>
<keyword evidence="11" id="KW-0732">Signal</keyword>
<comment type="similarity">
    <text evidence="2 10">Belongs to the glycosyl hydrolase 27 family.</text>
</comment>
<dbReference type="GO" id="GO:0016020">
    <property type="term" value="C:membrane"/>
    <property type="evidence" value="ECO:0007669"/>
    <property type="project" value="GOC"/>
</dbReference>
<keyword evidence="6 10" id="KW-1015">Disulfide bond</keyword>
<evidence type="ECO:0000256" key="9">
    <source>
        <dbReference type="ARBA" id="ARBA00023295"/>
    </source>
</evidence>
<dbReference type="KEGG" id="tnl:113505084"/>
<feature type="chain" id="PRO_5028913271" description="Alpha-galactosidase" evidence="11">
    <location>
        <begin position="17"/>
        <end position="434"/>
    </location>
</feature>
<keyword evidence="9 10" id="KW-0326">Glycosidase</keyword>
<keyword evidence="7" id="KW-0325">Glycoprotein</keyword>
<dbReference type="InterPro" id="IPR035373">
    <property type="entry name" value="Melibiase/NAGA_C"/>
</dbReference>
<dbReference type="GO" id="GO:0016139">
    <property type="term" value="P:glycoside catabolic process"/>
    <property type="evidence" value="ECO:0007669"/>
    <property type="project" value="TreeGrafter"/>
</dbReference>
<dbReference type="SUPFAM" id="SSF51011">
    <property type="entry name" value="Glycosyl hydrolase domain"/>
    <property type="match status" value="1"/>
</dbReference>
<dbReference type="Pfam" id="PF17450">
    <property type="entry name" value="Melibiase_2_C"/>
    <property type="match status" value="1"/>
</dbReference>
<dbReference type="Gene3D" id="3.20.20.70">
    <property type="entry name" value="Aldolase class I"/>
    <property type="match status" value="1"/>
</dbReference>
<dbReference type="InterPro" id="IPR002241">
    <property type="entry name" value="Glyco_hydro_27"/>
</dbReference>
<dbReference type="GO" id="GO:0004557">
    <property type="term" value="F:alpha-galactosidase activity"/>
    <property type="evidence" value="ECO:0007669"/>
    <property type="project" value="TreeGrafter"/>
</dbReference>
<dbReference type="InParanoid" id="A0A7E5WSY3"/>
<protein>
    <recommendedName>
        <fullName evidence="10">Alpha-galactosidase</fullName>
        <ecNumber evidence="10">3.2.1.-</ecNumber>
    </recommendedName>
</protein>
<dbReference type="Pfam" id="PF16499">
    <property type="entry name" value="Melibiase_2"/>
    <property type="match status" value="1"/>
</dbReference>
<dbReference type="PANTHER" id="PTHR11452">
    <property type="entry name" value="ALPHA-GALACTOSIDASE/ALPHA-N-ACETYLGALACTOSAMINIDASE"/>
    <property type="match status" value="1"/>
</dbReference>
<dbReference type="OrthoDB" id="5795902at2759"/>
<reference evidence="14" key="1">
    <citation type="submission" date="2025-08" db="UniProtKB">
        <authorList>
            <consortium name="RefSeq"/>
        </authorList>
    </citation>
    <scope>IDENTIFICATION</scope>
</reference>
<dbReference type="PROSITE" id="PS00512">
    <property type="entry name" value="ALPHA_GALACTOSIDASE"/>
    <property type="match status" value="1"/>
</dbReference>
<dbReference type="GO" id="GO:0005764">
    <property type="term" value="C:lysosome"/>
    <property type="evidence" value="ECO:0007669"/>
    <property type="project" value="UniProtKB-SubCell"/>
</dbReference>
<evidence type="ECO:0000256" key="8">
    <source>
        <dbReference type="ARBA" id="ARBA00023228"/>
    </source>
</evidence>
<evidence type="ECO:0000313" key="14">
    <source>
        <dbReference type="RefSeq" id="XP_026743402.1"/>
    </source>
</evidence>
<evidence type="ECO:0000256" key="4">
    <source>
        <dbReference type="ARBA" id="ARBA00022801"/>
    </source>
</evidence>
<dbReference type="AlphaFoldDB" id="A0A7E5WSY3"/>
<evidence type="ECO:0000259" key="12">
    <source>
        <dbReference type="Pfam" id="PF17450"/>
    </source>
</evidence>
<dbReference type="SUPFAM" id="SSF51445">
    <property type="entry name" value="(Trans)glycosidases"/>
    <property type="match status" value="1"/>
</dbReference>
<evidence type="ECO:0000256" key="10">
    <source>
        <dbReference type="RuleBase" id="RU361168"/>
    </source>
</evidence>
<feature type="domain" description="Alpha galactosidase A C-terminal" evidence="12">
    <location>
        <begin position="310"/>
        <end position="398"/>
    </location>
</feature>
<evidence type="ECO:0000256" key="5">
    <source>
        <dbReference type="ARBA" id="ARBA00023098"/>
    </source>
</evidence>
<accession>A0A7E5WSY3</accession>
<dbReference type="GO" id="GO:0019377">
    <property type="term" value="P:glycolipid catabolic process"/>
    <property type="evidence" value="ECO:0007669"/>
    <property type="project" value="UniProtKB-ARBA"/>
</dbReference>
<comment type="subcellular location">
    <subcellularLocation>
        <location evidence="1">Lysosome</location>
    </subcellularLocation>
</comment>
<evidence type="ECO:0000256" key="1">
    <source>
        <dbReference type="ARBA" id="ARBA00004371"/>
    </source>
</evidence>
<dbReference type="Gene3D" id="2.60.40.1180">
    <property type="entry name" value="Golgi alpha-mannosidase II"/>
    <property type="match status" value="1"/>
</dbReference>
<evidence type="ECO:0000313" key="13">
    <source>
        <dbReference type="Proteomes" id="UP000322000"/>
    </source>
</evidence>
<evidence type="ECO:0000256" key="3">
    <source>
        <dbReference type="ARBA" id="ARBA00011738"/>
    </source>
</evidence>
<dbReference type="InterPro" id="IPR013780">
    <property type="entry name" value="Glyco_hydro_b"/>
</dbReference>
<dbReference type="InterPro" id="IPR000111">
    <property type="entry name" value="Glyco_hydro_27/36_CS"/>
</dbReference>
<keyword evidence="4 10" id="KW-0378">Hydrolase</keyword>
<keyword evidence="5" id="KW-0443">Lipid metabolism</keyword>
<evidence type="ECO:0000256" key="2">
    <source>
        <dbReference type="ARBA" id="ARBA00009743"/>
    </source>
</evidence>
<dbReference type="Proteomes" id="UP000322000">
    <property type="component" value="Chromosome 2"/>
</dbReference>
<dbReference type="PANTHER" id="PTHR11452:SF66">
    <property type="entry name" value="ALPHA-GALACTOSIDASE"/>
    <property type="match status" value="1"/>
</dbReference>
<dbReference type="RefSeq" id="XP_026743402.1">
    <property type="nucleotide sequence ID" value="XM_026887601.1"/>
</dbReference>
<dbReference type="InterPro" id="IPR017853">
    <property type="entry name" value="GH"/>
</dbReference>
<evidence type="ECO:0000256" key="6">
    <source>
        <dbReference type="ARBA" id="ARBA00023157"/>
    </source>
</evidence>
<dbReference type="EC" id="3.2.1.-" evidence="10"/>
<dbReference type="FunFam" id="3.20.20.70:FF:000070">
    <property type="entry name" value="Alpha-galactosidase"/>
    <property type="match status" value="1"/>
</dbReference>
<dbReference type="CDD" id="cd14792">
    <property type="entry name" value="GH27"/>
    <property type="match status" value="1"/>
</dbReference>
<gene>
    <name evidence="14" type="primary">LOC113505084</name>
</gene>
<dbReference type="InterPro" id="IPR013785">
    <property type="entry name" value="Aldolase_TIM"/>
</dbReference>
<sequence length="434" mass="49547">MLVTYLILLGLSSTLALDNGLALTPPMGWLTWERFRCITDCKKYPKECISENLIRRTADRMVSDGYLEAGYQYLGIDDCWLEKERSSEGRMVPDKERFPNGMKAVADYIHSKGLKFGMYEDYGNKTCAGYPGVLNHEKVDIDTFVEWEIDYLKLDGCYIDPEKMDEGYPSFGKILNKTGRPILYSCSWPAYQEDAARKPNYSSIAEHCNMWRNWGDIEDSWASVVHIMDWFGDNQERLAQHAGPGHWNDPDMLLIGNFGLSVDQARVQMAVWAILAAPLLMSVDLDTIRPEFKEILLNKDIIAVNQDPLGKQGSRVWKKQGQASKNHLEIWNRELHDGSNAVAFVSTREDGSPYATTFDFYQMKLKDGDYEVHDLYKDEEIRYLKSGEEFEVRINPSGVKFYKFIPKNSKAALQDSKTDTNTVSDPVVNAVLLS</sequence>
<organism evidence="13 14">
    <name type="scientific">Trichoplusia ni</name>
    <name type="common">Cabbage looper</name>
    <dbReference type="NCBI Taxonomy" id="7111"/>
    <lineage>
        <taxon>Eukaryota</taxon>
        <taxon>Metazoa</taxon>
        <taxon>Ecdysozoa</taxon>
        <taxon>Arthropoda</taxon>
        <taxon>Hexapoda</taxon>
        <taxon>Insecta</taxon>
        <taxon>Pterygota</taxon>
        <taxon>Neoptera</taxon>
        <taxon>Endopterygota</taxon>
        <taxon>Lepidoptera</taxon>
        <taxon>Glossata</taxon>
        <taxon>Ditrysia</taxon>
        <taxon>Noctuoidea</taxon>
        <taxon>Noctuidae</taxon>
        <taxon>Plusiinae</taxon>
        <taxon>Trichoplusia</taxon>
    </lineage>
</organism>
<keyword evidence="8" id="KW-0458">Lysosome</keyword>
<evidence type="ECO:0000256" key="7">
    <source>
        <dbReference type="ARBA" id="ARBA00023180"/>
    </source>
</evidence>
<feature type="signal peptide" evidence="11">
    <location>
        <begin position="1"/>
        <end position="16"/>
    </location>
</feature>